<evidence type="ECO:0008006" key="4">
    <source>
        <dbReference type="Google" id="ProtNLM"/>
    </source>
</evidence>
<dbReference type="Proteomes" id="UP000318509">
    <property type="component" value="Unassembled WGS sequence"/>
</dbReference>
<dbReference type="EMBL" id="VBAK01000135">
    <property type="protein sequence ID" value="TMI88780.1"/>
    <property type="molecule type" value="Genomic_DNA"/>
</dbReference>
<keyword evidence="1" id="KW-0732">Signal</keyword>
<organism evidence="2 3">
    <name type="scientific">Candidatus Segetimicrobium genomatis</name>
    <dbReference type="NCBI Taxonomy" id="2569760"/>
    <lineage>
        <taxon>Bacteria</taxon>
        <taxon>Bacillati</taxon>
        <taxon>Candidatus Sysuimicrobiota</taxon>
        <taxon>Candidatus Sysuimicrobiia</taxon>
        <taxon>Candidatus Sysuimicrobiales</taxon>
        <taxon>Candidatus Segetimicrobiaceae</taxon>
        <taxon>Candidatus Segetimicrobium</taxon>
    </lineage>
</organism>
<gene>
    <name evidence="2" type="ORF">E6H00_11555</name>
</gene>
<evidence type="ECO:0000313" key="2">
    <source>
        <dbReference type="EMBL" id="TMI88780.1"/>
    </source>
</evidence>
<comment type="caution">
    <text evidence="2">The sequence shown here is derived from an EMBL/GenBank/DDBJ whole genome shotgun (WGS) entry which is preliminary data.</text>
</comment>
<dbReference type="AlphaFoldDB" id="A0A537JZ44"/>
<reference evidence="2 3" key="1">
    <citation type="journal article" date="2019" name="Nat. Microbiol.">
        <title>Mediterranean grassland soil C-N compound turnover is dependent on rainfall and depth, and is mediated by genomically divergent microorganisms.</title>
        <authorList>
            <person name="Diamond S."/>
            <person name="Andeer P.F."/>
            <person name="Li Z."/>
            <person name="Crits-Christoph A."/>
            <person name="Burstein D."/>
            <person name="Anantharaman K."/>
            <person name="Lane K.R."/>
            <person name="Thomas B.C."/>
            <person name="Pan C."/>
            <person name="Northen T.R."/>
            <person name="Banfield J.F."/>
        </authorList>
    </citation>
    <scope>NUCLEOTIDE SEQUENCE [LARGE SCALE GENOMIC DNA]</scope>
    <source>
        <strain evidence="2">NP_3</strain>
    </source>
</reference>
<evidence type="ECO:0000313" key="3">
    <source>
        <dbReference type="Proteomes" id="UP000318509"/>
    </source>
</evidence>
<feature type="signal peptide" evidence="1">
    <location>
        <begin position="1"/>
        <end position="27"/>
    </location>
</feature>
<protein>
    <recommendedName>
        <fullName evidence="4">ABC transporter substrate-binding protein</fullName>
    </recommendedName>
</protein>
<accession>A0A537JZ44</accession>
<proteinExistence type="predicted"/>
<feature type="chain" id="PRO_5021917013" description="ABC transporter substrate-binding protein" evidence="1">
    <location>
        <begin position="28"/>
        <end position="76"/>
    </location>
</feature>
<name>A0A537JZ44_9BACT</name>
<sequence>MKTMQKLAVTVLGVVMLSAAFAGVALAQHGPNTVGLTAFSAPPDYMSLAGYFRFKSHGMTNHWLTYKESTKIVAAQ</sequence>
<evidence type="ECO:0000256" key="1">
    <source>
        <dbReference type="SAM" id="SignalP"/>
    </source>
</evidence>